<gene>
    <name evidence="10" type="ORF">FD19_GL000674</name>
</gene>
<evidence type="ECO:0000256" key="7">
    <source>
        <dbReference type="ARBA" id="ARBA00023049"/>
    </source>
</evidence>
<proteinExistence type="inferred from homology"/>
<feature type="domain" description="Peptidase M13 C-terminal" evidence="8">
    <location>
        <begin position="438"/>
        <end position="628"/>
    </location>
</feature>
<evidence type="ECO:0000259" key="9">
    <source>
        <dbReference type="Pfam" id="PF05649"/>
    </source>
</evidence>
<evidence type="ECO:0000256" key="6">
    <source>
        <dbReference type="ARBA" id="ARBA00022833"/>
    </source>
</evidence>
<keyword evidence="3" id="KW-0645">Protease</keyword>
<dbReference type="AlphaFoldDB" id="A0A0R2CJD9"/>
<dbReference type="CDD" id="cd08662">
    <property type="entry name" value="M13"/>
    <property type="match status" value="1"/>
</dbReference>
<dbReference type="RefSeq" id="WP_054751000.1">
    <property type="nucleotide sequence ID" value="NZ_AYZK01000001.1"/>
</dbReference>
<comment type="caution">
    <text evidence="10">The sequence shown here is derived from an EMBL/GenBank/DDBJ whole genome shotgun (WGS) entry which is preliminary data.</text>
</comment>
<keyword evidence="6" id="KW-0862">Zinc</keyword>
<dbReference type="InterPro" id="IPR042089">
    <property type="entry name" value="Peptidase_M13_dom_2"/>
</dbReference>
<dbReference type="OrthoDB" id="9775677at2"/>
<dbReference type="InterPro" id="IPR024079">
    <property type="entry name" value="MetalloPept_cat_dom_sf"/>
</dbReference>
<evidence type="ECO:0000313" key="10">
    <source>
        <dbReference type="EMBL" id="KRM88380.1"/>
    </source>
</evidence>
<protein>
    <submittedName>
        <fullName evidence="10">Neutral endopeptidase</fullName>
    </submittedName>
</protein>
<keyword evidence="7" id="KW-0482">Metalloprotease</keyword>
<dbReference type="GO" id="GO:0046872">
    <property type="term" value="F:metal ion binding"/>
    <property type="evidence" value="ECO:0007669"/>
    <property type="project" value="UniProtKB-KW"/>
</dbReference>
<dbReference type="PRINTS" id="PR00786">
    <property type="entry name" value="NEPRILYSIN"/>
</dbReference>
<dbReference type="GO" id="GO:0004222">
    <property type="term" value="F:metalloendopeptidase activity"/>
    <property type="evidence" value="ECO:0007669"/>
    <property type="project" value="InterPro"/>
</dbReference>
<dbReference type="Pfam" id="PF01431">
    <property type="entry name" value="Peptidase_M13"/>
    <property type="match status" value="1"/>
</dbReference>
<keyword evidence="5" id="KW-0378">Hydrolase</keyword>
<evidence type="ECO:0000256" key="4">
    <source>
        <dbReference type="ARBA" id="ARBA00022723"/>
    </source>
</evidence>
<accession>A0A0R2CJD9</accession>
<dbReference type="Gene3D" id="1.10.1380.10">
    <property type="entry name" value="Neutral endopeptidase , domain2"/>
    <property type="match status" value="1"/>
</dbReference>
<evidence type="ECO:0000256" key="2">
    <source>
        <dbReference type="ARBA" id="ARBA00007357"/>
    </source>
</evidence>
<dbReference type="PANTHER" id="PTHR11733:SF167">
    <property type="entry name" value="FI17812P1-RELATED"/>
    <property type="match status" value="1"/>
</dbReference>
<sequence length="634" mass="70666">MTVRPADDLYMAVNGAWQAQTVIPPDKAQIGADSDLGDEIRAKLVRDLRAINAGTIATADQSLLAAARLFVLADDREARNRLGVAPIRTRVDYLMSLQDVGAWRAALPTLWREQYPLPLSTFVMADFHDATVNMLNVSGPDPILPDAAMYQETNADNDAMFAAWSQMARTLLAAVGITGRTADRYVDDALNFDRRAAALLPTNEEFAVDTNWDHPLSWQDFAEVTADTTLATALATVLPNQPVRINTPTPRYVAALDRLVTADNYGQWQHMAVIQELIDHSRYLSDELRQAAGAYQRYLSGQPQPTEWHKHAFAVANEYLAEPIGIYYGRTYFGAAAKRDITGLVRELIAQYEVQLQNNTWLSPSTRDQAIAKLKTMRIKMGYPDHAAPVYQHLHVDPDADLLGAMVRLEREETAYRWSTVGQPVDRSEWQMPGHLVNACYDPSMNDITFPAGILQPPFYALYWSRAAKLGGTGATIGHEISHSFDNNGAMFDEHGTMNNWWQEADKVAFDHIVDAVAQQFDGRHYEGVPVNGRLTVSENMADNAGMDVALAVLGPDASVAALREFFTAYARSWATKMRPERAKTVLRQDVHAPATLRVNVPVMNFSEWYRAYGAQPGDGEYLPPAQRVVIWDR</sequence>
<dbReference type="PROSITE" id="PS51885">
    <property type="entry name" value="NEPRILYSIN"/>
    <property type="match status" value="1"/>
</dbReference>
<keyword evidence="11" id="KW-1185">Reference proteome</keyword>
<dbReference type="Pfam" id="PF05649">
    <property type="entry name" value="Peptidase_M13_N"/>
    <property type="match status" value="1"/>
</dbReference>
<dbReference type="InterPro" id="IPR008753">
    <property type="entry name" value="Peptidase_M13_N"/>
</dbReference>
<dbReference type="GO" id="GO:0016485">
    <property type="term" value="P:protein processing"/>
    <property type="evidence" value="ECO:0007669"/>
    <property type="project" value="TreeGrafter"/>
</dbReference>
<organism evidence="10 11">
    <name type="scientific">Lacticaseibacillus thailandensis DSM 22698 = JCM 13996</name>
    <dbReference type="NCBI Taxonomy" id="1423810"/>
    <lineage>
        <taxon>Bacteria</taxon>
        <taxon>Bacillati</taxon>
        <taxon>Bacillota</taxon>
        <taxon>Bacilli</taxon>
        <taxon>Lactobacillales</taxon>
        <taxon>Lactobacillaceae</taxon>
        <taxon>Lacticaseibacillus</taxon>
    </lineage>
</organism>
<dbReference type="Proteomes" id="UP000051789">
    <property type="component" value="Unassembled WGS sequence"/>
</dbReference>
<dbReference type="SUPFAM" id="SSF55486">
    <property type="entry name" value="Metalloproteases ('zincins'), catalytic domain"/>
    <property type="match status" value="1"/>
</dbReference>
<dbReference type="InterPro" id="IPR018497">
    <property type="entry name" value="Peptidase_M13_C"/>
</dbReference>
<evidence type="ECO:0000256" key="3">
    <source>
        <dbReference type="ARBA" id="ARBA00022670"/>
    </source>
</evidence>
<dbReference type="Gene3D" id="3.40.390.10">
    <property type="entry name" value="Collagenase (Catalytic Domain)"/>
    <property type="match status" value="1"/>
</dbReference>
<dbReference type="PANTHER" id="PTHR11733">
    <property type="entry name" value="ZINC METALLOPROTEASE FAMILY M13 NEPRILYSIN-RELATED"/>
    <property type="match status" value="1"/>
</dbReference>
<evidence type="ECO:0000313" key="11">
    <source>
        <dbReference type="Proteomes" id="UP000051789"/>
    </source>
</evidence>
<dbReference type="STRING" id="1423810.FD19_GL000674"/>
<dbReference type="EMBL" id="AYZK01000001">
    <property type="protein sequence ID" value="KRM88380.1"/>
    <property type="molecule type" value="Genomic_DNA"/>
</dbReference>
<dbReference type="InterPro" id="IPR000718">
    <property type="entry name" value="Peptidase_M13"/>
</dbReference>
<evidence type="ECO:0000256" key="5">
    <source>
        <dbReference type="ARBA" id="ARBA00022801"/>
    </source>
</evidence>
<keyword evidence="4" id="KW-0479">Metal-binding</keyword>
<comment type="cofactor">
    <cofactor evidence="1">
        <name>Zn(2+)</name>
        <dbReference type="ChEBI" id="CHEBI:29105"/>
    </cofactor>
</comment>
<evidence type="ECO:0000259" key="8">
    <source>
        <dbReference type="Pfam" id="PF01431"/>
    </source>
</evidence>
<name>A0A0R2CJD9_9LACO</name>
<dbReference type="GO" id="GO:0005886">
    <property type="term" value="C:plasma membrane"/>
    <property type="evidence" value="ECO:0007669"/>
    <property type="project" value="TreeGrafter"/>
</dbReference>
<feature type="domain" description="Peptidase M13 N-terminal" evidence="9">
    <location>
        <begin position="5"/>
        <end position="384"/>
    </location>
</feature>
<comment type="similarity">
    <text evidence="2">Belongs to the peptidase M13 family.</text>
</comment>
<evidence type="ECO:0000256" key="1">
    <source>
        <dbReference type="ARBA" id="ARBA00001947"/>
    </source>
</evidence>
<dbReference type="PATRIC" id="fig|1423810.4.peg.691"/>
<reference evidence="10 11" key="1">
    <citation type="journal article" date="2015" name="Genome Announc.">
        <title>Expanding the biotechnology potential of lactobacilli through comparative genomics of 213 strains and associated genera.</title>
        <authorList>
            <person name="Sun Z."/>
            <person name="Harris H.M."/>
            <person name="McCann A."/>
            <person name="Guo C."/>
            <person name="Argimon S."/>
            <person name="Zhang W."/>
            <person name="Yang X."/>
            <person name="Jeffery I.B."/>
            <person name="Cooney J.C."/>
            <person name="Kagawa T.F."/>
            <person name="Liu W."/>
            <person name="Song Y."/>
            <person name="Salvetti E."/>
            <person name="Wrobel A."/>
            <person name="Rasinkangas P."/>
            <person name="Parkhill J."/>
            <person name="Rea M.C."/>
            <person name="O'Sullivan O."/>
            <person name="Ritari J."/>
            <person name="Douillard F.P."/>
            <person name="Paul Ross R."/>
            <person name="Yang R."/>
            <person name="Briner A.E."/>
            <person name="Felis G.E."/>
            <person name="de Vos W.M."/>
            <person name="Barrangou R."/>
            <person name="Klaenhammer T.R."/>
            <person name="Caufield P.W."/>
            <person name="Cui Y."/>
            <person name="Zhang H."/>
            <person name="O'Toole P.W."/>
        </authorList>
    </citation>
    <scope>NUCLEOTIDE SEQUENCE [LARGE SCALE GENOMIC DNA]</scope>
    <source>
        <strain evidence="10 11">DSM 22698</strain>
    </source>
</reference>